<dbReference type="AlphaFoldDB" id="A0A1I0R0G4"/>
<dbReference type="STRING" id="1267423.SAMN05216290_2934"/>
<dbReference type="RefSeq" id="WP_245733601.1">
    <property type="nucleotide sequence ID" value="NZ_FOIR01000002.1"/>
</dbReference>
<dbReference type="PANTHER" id="PTHR32183">
    <property type="match status" value="1"/>
</dbReference>
<dbReference type="GO" id="GO:0032259">
    <property type="term" value="P:methylation"/>
    <property type="evidence" value="ECO:0007669"/>
    <property type="project" value="UniProtKB-KW"/>
</dbReference>
<name>A0A1I0R0G4_9BACT</name>
<sequence>MMNELDEKFWSGRYLNETTGWDIGYVSTPLKEYIDQLEDKSLHILIPGAGNAYEAEYLWNNGFINVTVVDLAAEPLSNLKVRVPDFPTEQLIKADFFAYQGAFDLILEQTFFCALNPVFRPAYVQQILGLLKPKGRLVGLLFNIPLNENEPPFGGSKDEYETLFNPYFDIETMEEAHNSIPPRAGNELFIKLTPKSEF</sequence>
<accession>A0A1I0R0G4</accession>
<organism evidence="5 6">
    <name type="scientific">Roseivirga pacifica</name>
    <dbReference type="NCBI Taxonomy" id="1267423"/>
    <lineage>
        <taxon>Bacteria</taxon>
        <taxon>Pseudomonadati</taxon>
        <taxon>Bacteroidota</taxon>
        <taxon>Cytophagia</taxon>
        <taxon>Cytophagales</taxon>
        <taxon>Roseivirgaceae</taxon>
        <taxon>Roseivirga</taxon>
    </lineage>
</organism>
<dbReference type="EMBL" id="FOIR01000002">
    <property type="protein sequence ID" value="SEW32954.1"/>
    <property type="molecule type" value="Genomic_DNA"/>
</dbReference>
<dbReference type="Pfam" id="PF05724">
    <property type="entry name" value="TPMT"/>
    <property type="match status" value="1"/>
</dbReference>
<dbReference type="GeneID" id="99987618"/>
<keyword evidence="1" id="KW-0597">Phosphoprotein</keyword>
<protein>
    <submittedName>
        <fullName evidence="5">Thiopurine S-methyltransferase (TPMT)</fullName>
    </submittedName>
</protein>
<dbReference type="SUPFAM" id="SSF53335">
    <property type="entry name" value="S-adenosyl-L-methionine-dependent methyltransferases"/>
    <property type="match status" value="1"/>
</dbReference>
<reference evidence="6" key="1">
    <citation type="submission" date="2016-10" db="EMBL/GenBank/DDBJ databases">
        <authorList>
            <person name="Varghese N."/>
            <person name="Submissions S."/>
        </authorList>
    </citation>
    <scope>NUCLEOTIDE SEQUENCE [LARGE SCALE GENOMIC DNA]</scope>
    <source>
        <strain evidence="6">CGMCC 1.12402</strain>
    </source>
</reference>
<dbReference type="InterPro" id="IPR029063">
    <property type="entry name" value="SAM-dependent_MTases_sf"/>
</dbReference>
<dbReference type="Proteomes" id="UP000199437">
    <property type="component" value="Unassembled WGS sequence"/>
</dbReference>
<evidence type="ECO:0000256" key="1">
    <source>
        <dbReference type="ARBA" id="ARBA00022553"/>
    </source>
</evidence>
<dbReference type="PANTHER" id="PTHR32183:SF11">
    <property type="entry name" value="THIOL METHYLTRANSFERASE 2-RELATED"/>
    <property type="match status" value="1"/>
</dbReference>
<evidence type="ECO:0000256" key="2">
    <source>
        <dbReference type="ARBA" id="ARBA00022603"/>
    </source>
</evidence>
<dbReference type="PROSITE" id="PS51585">
    <property type="entry name" value="SAM_MT_TPMT"/>
    <property type="match status" value="1"/>
</dbReference>
<dbReference type="InterPro" id="IPR008854">
    <property type="entry name" value="TPMT"/>
</dbReference>
<dbReference type="GO" id="GO:0008757">
    <property type="term" value="F:S-adenosylmethionine-dependent methyltransferase activity"/>
    <property type="evidence" value="ECO:0007669"/>
    <property type="project" value="InterPro"/>
</dbReference>
<gene>
    <name evidence="5" type="ORF">SAMN05216290_2934</name>
</gene>
<keyword evidence="3 5" id="KW-0808">Transferase</keyword>
<evidence type="ECO:0000256" key="4">
    <source>
        <dbReference type="ARBA" id="ARBA00022691"/>
    </source>
</evidence>
<evidence type="ECO:0000256" key="3">
    <source>
        <dbReference type="ARBA" id="ARBA00022679"/>
    </source>
</evidence>
<keyword evidence="4" id="KW-0949">S-adenosyl-L-methionine</keyword>
<keyword evidence="2 5" id="KW-0489">Methyltransferase</keyword>
<evidence type="ECO:0000313" key="5">
    <source>
        <dbReference type="EMBL" id="SEW32954.1"/>
    </source>
</evidence>
<dbReference type="Gene3D" id="3.40.50.150">
    <property type="entry name" value="Vaccinia Virus protein VP39"/>
    <property type="match status" value="1"/>
</dbReference>
<keyword evidence="6" id="KW-1185">Reference proteome</keyword>
<proteinExistence type="predicted"/>
<dbReference type="CDD" id="cd02440">
    <property type="entry name" value="AdoMet_MTases"/>
    <property type="match status" value="1"/>
</dbReference>
<evidence type="ECO:0000313" key="6">
    <source>
        <dbReference type="Proteomes" id="UP000199437"/>
    </source>
</evidence>